<dbReference type="Gene3D" id="3.90.226.10">
    <property type="entry name" value="2-enoyl-CoA Hydratase, Chain A, domain 1"/>
    <property type="match status" value="1"/>
</dbReference>
<dbReference type="CDD" id="cd06558">
    <property type="entry name" value="crotonase-like"/>
    <property type="match status" value="1"/>
</dbReference>
<keyword evidence="2 5" id="KW-0456">Lyase</keyword>
<dbReference type="EMBL" id="AM902716">
    <property type="protein sequence ID" value="CAP40600.1"/>
    <property type="molecule type" value="Genomic_DNA"/>
</dbReference>
<dbReference type="PANTHER" id="PTHR11941:SF133">
    <property type="entry name" value="1,2-EPOXYPHENYLACETYL-COA ISOMERASE"/>
    <property type="match status" value="1"/>
</dbReference>
<dbReference type="SUPFAM" id="SSF52096">
    <property type="entry name" value="ClpP/crotonase"/>
    <property type="match status" value="1"/>
</dbReference>
<dbReference type="PANTHER" id="PTHR11941">
    <property type="entry name" value="ENOYL-COA HYDRATASE-RELATED"/>
    <property type="match status" value="1"/>
</dbReference>
<evidence type="ECO:0000313" key="6">
    <source>
        <dbReference type="Proteomes" id="UP000001225"/>
    </source>
</evidence>
<gene>
    <name evidence="5" type="ordered locus">Bpet0268</name>
</gene>
<reference evidence="5 6" key="1">
    <citation type="journal article" date="2008" name="BMC Genomics">
        <title>The missing link: Bordetella petrii is endowed with both the metabolic versatility of environmental bacteria and virulence traits of pathogenic Bordetellae.</title>
        <authorList>
            <person name="Gross R."/>
            <person name="Guzman C.A."/>
            <person name="Sebaihia M."/>
            <person name="Martins Dos Santos V.A."/>
            <person name="Pieper D.H."/>
            <person name="Koebnik R."/>
            <person name="Lechner M."/>
            <person name="Bartels D."/>
            <person name="Buhrmester J."/>
            <person name="Choudhuri J.V."/>
            <person name="Ebensen T."/>
            <person name="Gaigalat L."/>
            <person name="Herrmann S."/>
            <person name="Khachane A.N."/>
            <person name="Larisch C."/>
            <person name="Link S."/>
            <person name="Linke B."/>
            <person name="Meyer F."/>
            <person name="Mormann S."/>
            <person name="Nakunst D."/>
            <person name="Rueckert C."/>
            <person name="Schneiker-Bekel S."/>
            <person name="Schulze K."/>
            <person name="Vorhoelter F.J."/>
            <person name="Yevsa T."/>
            <person name="Engle J.T."/>
            <person name="Goldman W.E."/>
            <person name="Puehler A."/>
            <person name="Goebel U.B."/>
            <person name="Goesmann A."/>
            <person name="Bloecker H."/>
            <person name="Kaiser O."/>
            <person name="Martinez-Arias R."/>
        </authorList>
    </citation>
    <scope>NUCLEOTIDE SEQUENCE [LARGE SCALE GENOMIC DNA]</scope>
    <source>
        <strain evidence="6">ATCC BAA-461 / DSM 12804 / CCUG 43448 / CIP 107267 / Se-1111R</strain>
    </source>
</reference>
<dbReference type="Proteomes" id="UP000001225">
    <property type="component" value="Chromosome"/>
</dbReference>
<name>A9HXV5_BORPD</name>
<dbReference type="GO" id="GO:0006635">
    <property type="term" value="P:fatty acid beta-oxidation"/>
    <property type="evidence" value="ECO:0007669"/>
    <property type="project" value="TreeGrafter"/>
</dbReference>
<dbReference type="Pfam" id="PF00378">
    <property type="entry name" value="ECH_1"/>
    <property type="match status" value="1"/>
</dbReference>
<dbReference type="KEGG" id="bpt:Bpet0268"/>
<organism evidence="5 6">
    <name type="scientific">Bordetella petrii (strain ATCC BAA-461 / DSM 12804 / CCUG 43448 / CIP 107267 / Se-1111R)</name>
    <dbReference type="NCBI Taxonomy" id="340100"/>
    <lineage>
        <taxon>Bacteria</taxon>
        <taxon>Pseudomonadati</taxon>
        <taxon>Pseudomonadota</taxon>
        <taxon>Betaproteobacteria</taxon>
        <taxon>Burkholderiales</taxon>
        <taxon>Alcaligenaceae</taxon>
        <taxon>Bordetella</taxon>
    </lineage>
</organism>
<dbReference type="AlphaFoldDB" id="A9HXV5"/>
<evidence type="ECO:0000256" key="1">
    <source>
        <dbReference type="ARBA" id="ARBA00005254"/>
    </source>
</evidence>
<dbReference type="InterPro" id="IPR018376">
    <property type="entry name" value="Enoyl-CoA_hyd/isom_CS"/>
</dbReference>
<sequence>MNTPIFHAASLVIENGIAEFTHNHPASRNAMSTALRADYARMLDAVAADGSVRALILRGAGGSFCAGGDLHEMADRLRDPAEGSPAATRRRIGASAPWLRRLLELDAIVIAAVEGPAAGAGFSLALHADLVIASQDARFSMSFPRIGAVADFGAHYLLPRIVGLSAARGILLTGRTLDAREARALGIVHALHPAGRLTQAAHALAQQICRGPADALAMSKRLLNLSFDTDYATMANMEALSQAVAMAAPVHRDAVRRFVEKQAQSYDWDRDGQATGLGRRAGVTPSVTPGGR</sequence>
<proteinExistence type="inferred from homology"/>
<dbReference type="eggNOG" id="COG1024">
    <property type="taxonomic scope" value="Bacteria"/>
</dbReference>
<evidence type="ECO:0000313" key="5">
    <source>
        <dbReference type="EMBL" id="CAP40600.1"/>
    </source>
</evidence>
<dbReference type="InterPro" id="IPR014748">
    <property type="entry name" value="Enoyl-CoA_hydra_C"/>
</dbReference>
<dbReference type="STRING" id="94624.Bpet0268"/>
<evidence type="ECO:0008006" key="7">
    <source>
        <dbReference type="Google" id="ProtNLM"/>
    </source>
</evidence>
<comment type="similarity">
    <text evidence="1 3">Belongs to the enoyl-CoA hydratase/isomerase family.</text>
</comment>
<evidence type="ECO:0000256" key="4">
    <source>
        <dbReference type="SAM" id="MobiDB-lite"/>
    </source>
</evidence>
<dbReference type="InterPro" id="IPR001753">
    <property type="entry name" value="Enoyl-CoA_hydra/iso"/>
</dbReference>
<protein>
    <recommendedName>
        <fullName evidence="7">Enoyl-CoA hydratase</fullName>
    </recommendedName>
</protein>
<dbReference type="PROSITE" id="PS00166">
    <property type="entry name" value="ENOYL_COA_HYDRATASE"/>
    <property type="match status" value="1"/>
</dbReference>
<keyword evidence="6" id="KW-1185">Reference proteome</keyword>
<dbReference type="GO" id="GO:0016829">
    <property type="term" value="F:lyase activity"/>
    <property type="evidence" value="ECO:0007669"/>
    <property type="project" value="UniProtKB-KW"/>
</dbReference>
<feature type="region of interest" description="Disordered" evidence="4">
    <location>
        <begin position="269"/>
        <end position="292"/>
    </location>
</feature>
<dbReference type="Gene3D" id="1.10.12.10">
    <property type="entry name" value="Lyase 2-enoyl-coa Hydratase, Chain A, domain 2"/>
    <property type="match status" value="1"/>
</dbReference>
<evidence type="ECO:0000256" key="3">
    <source>
        <dbReference type="RuleBase" id="RU003707"/>
    </source>
</evidence>
<evidence type="ECO:0000256" key="2">
    <source>
        <dbReference type="ARBA" id="ARBA00023239"/>
    </source>
</evidence>
<dbReference type="InterPro" id="IPR029045">
    <property type="entry name" value="ClpP/crotonase-like_dom_sf"/>
</dbReference>
<accession>A9HXV5</accession>